<keyword evidence="3" id="KW-1185">Reference proteome</keyword>
<dbReference type="Proteomes" id="UP001052739">
    <property type="component" value="Unassembled WGS sequence"/>
</dbReference>
<reference evidence="2" key="1">
    <citation type="submission" date="2024-05" db="EMBL/GenBank/DDBJ databases">
        <title>Whole genome shotgun sequence of Streptomyces hydrogenans NBRC 13475.</title>
        <authorList>
            <person name="Komaki H."/>
            <person name="Tamura T."/>
        </authorList>
    </citation>
    <scope>NUCLEOTIDE SEQUENCE</scope>
    <source>
        <strain evidence="2">NBRC 13475</strain>
    </source>
</reference>
<dbReference type="EMBL" id="BNDW01000118">
    <property type="protein sequence ID" value="GHI27985.1"/>
    <property type="molecule type" value="Genomic_DNA"/>
</dbReference>
<feature type="region of interest" description="Disordered" evidence="1">
    <location>
        <begin position="76"/>
        <end position="97"/>
    </location>
</feature>
<accession>A0ABQ3PSJ8</accession>
<protein>
    <submittedName>
        <fullName evidence="2">Uncharacterized protein</fullName>
    </submittedName>
</protein>
<gene>
    <name evidence="2" type="ORF">Shyd_93560</name>
</gene>
<proteinExistence type="predicted"/>
<name>A0ABQ3PSJ8_9ACTN</name>
<comment type="caution">
    <text evidence="2">The sequence shown here is derived from an EMBL/GenBank/DDBJ whole genome shotgun (WGS) entry which is preliminary data.</text>
</comment>
<evidence type="ECO:0000313" key="3">
    <source>
        <dbReference type="Proteomes" id="UP001052739"/>
    </source>
</evidence>
<feature type="compositionally biased region" description="Basic residues" evidence="1">
    <location>
        <begin position="79"/>
        <end position="89"/>
    </location>
</feature>
<sequence length="97" mass="11300">MGPVRIVGPGAHRQQLIAAGARPFLYVSREERDQMKAVLPRRTYNRCVVYEPGREDWLHEREWRLCFEDDVEPGAAHHAAARRRRHRRYPGLDTAAP</sequence>
<evidence type="ECO:0000313" key="2">
    <source>
        <dbReference type="EMBL" id="GHI27985.1"/>
    </source>
</evidence>
<evidence type="ECO:0000256" key="1">
    <source>
        <dbReference type="SAM" id="MobiDB-lite"/>
    </source>
</evidence>
<organism evidence="2 3">
    <name type="scientific">Streptomyces hydrogenans</name>
    <dbReference type="NCBI Taxonomy" id="1873719"/>
    <lineage>
        <taxon>Bacteria</taxon>
        <taxon>Bacillati</taxon>
        <taxon>Actinomycetota</taxon>
        <taxon>Actinomycetes</taxon>
        <taxon>Kitasatosporales</taxon>
        <taxon>Streptomycetaceae</taxon>
        <taxon>Streptomyces</taxon>
    </lineage>
</organism>